<gene>
    <name evidence="1" type="ORF">K8V01_06905</name>
</gene>
<evidence type="ECO:0000313" key="1">
    <source>
        <dbReference type="EMBL" id="HJG86731.1"/>
    </source>
</evidence>
<protein>
    <submittedName>
        <fullName evidence="1">Uncharacterized protein</fullName>
    </submittedName>
</protein>
<sequence length="268" mass="29828">MVEPKLPGAVERYVNLGDCYDRAGLQSVRAELTACMKGYKGCYQRAYRCLTAAAQIGEDMRAALITPAVEARLARRTRGILAREVKKSGKEPGKAVQRFLGAITWKGIVCNFDTVDALCRRVYELSDSYGLGHVMLTHLATGAMAAGYDVILCPSPMWPDRIEHLLIPALSLAFVTSTPALPYGKRPYRRLRLDAMADQEVMRHLRARLRFSKKVSAALVEEAVESLAQAKAMHDELESLYNPHVDFDRVYRIAGEIIDELSSRLPDA</sequence>
<proteinExistence type="predicted"/>
<dbReference type="Proteomes" id="UP000760668">
    <property type="component" value="Unassembled WGS sequence"/>
</dbReference>
<accession>A0A921MMB4</accession>
<reference evidence="1" key="2">
    <citation type="submission" date="2021-09" db="EMBL/GenBank/DDBJ databases">
        <authorList>
            <person name="Gilroy R."/>
        </authorList>
    </citation>
    <scope>NUCLEOTIDE SEQUENCE</scope>
    <source>
        <strain evidence="1">CHK179-5677</strain>
    </source>
</reference>
<dbReference type="AlphaFoldDB" id="A0A921MMB4"/>
<dbReference type="EMBL" id="DYUC01000067">
    <property type="protein sequence ID" value="HJG86731.1"/>
    <property type="molecule type" value="Genomic_DNA"/>
</dbReference>
<reference evidence="1" key="1">
    <citation type="journal article" date="2021" name="PeerJ">
        <title>Extensive microbial diversity within the chicken gut microbiome revealed by metagenomics and culture.</title>
        <authorList>
            <person name="Gilroy R."/>
            <person name="Ravi A."/>
            <person name="Getino M."/>
            <person name="Pursley I."/>
            <person name="Horton D.L."/>
            <person name="Alikhan N.F."/>
            <person name="Baker D."/>
            <person name="Gharbi K."/>
            <person name="Hall N."/>
            <person name="Watson M."/>
            <person name="Adriaenssens E.M."/>
            <person name="Foster-Nyarko E."/>
            <person name="Jarju S."/>
            <person name="Secka A."/>
            <person name="Antonio M."/>
            <person name="Oren A."/>
            <person name="Chaudhuri R.R."/>
            <person name="La Ragione R."/>
            <person name="Hildebrand F."/>
            <person name="Pallen M.J."/>
        </authorList>
    </citation>
    <scope>NUCLEOTIDE SEQUENCE</scope>
    <source>
        <strain evidence="1">CHK179-5677</strain>
    </source>
</reference>
<dbReference type="RefSeq" id="WP_295370025.1">
    <property type="nucleotide sequence ID" value="NZ_DYUC01000067.1"/>
</dbReference>
<evidence type="ECO:0000313" key="2">
    <source>
        <dbReference type="Proteomes" id="UP000760668"/>
    </source>
</evidence>
<organism evidence="1 2">
    <name type="scientific">Pseudoflavonifractor capillosus</name>
    <dbReference type="NCBI Taxonomy" id="106588"/>
    <lineage>
        <taxon>Bacteria</taxon>
        <taxon>Bacillati</taxon>
        <taxon>Bacillota</taxon>
        <taxon>Clostridia</taxon>
        <taxon>Eubacteriales</taxon>
        <taxon>Oscillospiraceae</taxon>
        <taxon>Pseudoflavonifractor</taxon>
    </lineage>
</organism>
<name>A0A921MMB4_9FIRM</name>
<comment type="caution">
    <text evidence="1">The sequence shown here is derived from an EMBL/GenBank/DDBJ whole genome shotgun (WGS) entry which is preliminary data.</text>
</comment>